<organism evidence="6">
    <name type="scientific">Ralstonia solanacearum</name>
    <name type="common">Pseudomonas solanacearum</name>
    <dbReference type="NCBI Taxonomy" id="305"/>
    <lineage>
        <taxon>Bacteria</taxon>
        <taxon>Pseudomonadati</taxon>
        <taxon>Pseudomonadota</taxon>
        <taxon>Betaproteobacteria</taxon>
        <taxon>Burkholderiales</taxon>
        <taxon>Burkholderiaceae</taxon>
        <taxon>Ralstonia</taxon>
        <taxon>Ralstonia solanacearum species complex</taxon>
    </lineage>
</organism>
<dbReference type="InterPro" id="IPR011990">
    <property type="entry name" value="TPR-like_helical_dom_sf"/>
</dbReference>
<feature type="chain" id="PRO_5014239576" evidence="4">
    <location>
        <begin position="22"/>
        <end position="237"/>
    </location>
</feature>
<dbReference type="EMBL" id="CP025741">
    <property type="protein sequence ID" value="AYA45010.1"/>
    <property type="molecule type" value="Genomic_DNA"/>
</dbReference>
<evidence type="ECO:0000256" key="1">
    <source>
        <dbReference type="ARBA" id="ARBA00022737"/>
    </source>
</evidence>
<evidence type="ECO:0000256" key="3">
    <source>
        <dbReference type="PROSITE-ProRule" id="PRU00339"/>
    </source>
</evidence>
<evidence type="ECO:0000256" key="4">
    <source>
        <dbReference type="SAM" id="SignalP"/>
    </source>
</evidence>
<dbReference type="PANTHER" id="PTHR44943:SF8">
    <property type="entry name" value="TPR REPEAT-CONTAINING PROTEIN MJ0263"/>
    <property type="match status" value="1"/>
</dbReference>
<dbReference type="InterPro" id="IPR019734">
    <property type="entry name" value="TPR_rpt"/>
</dbReference>
<dbReference type="EMBL" id="LN899824">
    <property type="protein sequence ID" value="CUV27116.1"/>
    <property type="molecule type" value="Genomic_DNA"/>
</dbReference>
<dbReference type="Pfam" id="PF13181">
    <property type="entry name" value="TPR_8"/>
    <property type="match status" value="1"/>
</dbReference>
<dbReference type="AlphaFoldDB" id="A0A0S4UAC5"/>
<dbReference type="SMART" id="SM00028">
    <property type="entry name" value="TPR"/>
    <property type="match status" value="4"/>
</dbReference>
<name>A0A0S4UAC5_RALSL</name>
<evidence type="ECO:0000313" key="5">
    <source>
        <dbReference type="EMBL" id="AYA45010.1"/>
    </source>
</evidence>
<feature type="repeat" description="TPR" evidence="3">
    <location>
        <begin position="106"/>
        <end position="139"/>
    </location>
</feature>
<keyword evidence="1" id="KW-0677">Repeat</keyword>
<keyword evidence="4" id="KW-0732">Signal</keyword>
<dbReference type="PROSITE" id="PS50005">
    <property type="entry name" value="TPR"/>
    <property type="match status" value="2"/>
</dbReference>
<reference evidence="5" key="2">
    <citation type="submission" date="2018-01" db="EMBL/GenBank/DDBJ databases">
        <title>Ralstonia pseudosolanacearum P824 infects blueberry.</title>
        <authorList>
            <person name="Bocsanczy A.M."/>
            <person name="Norman D.J."/>
        </authorList>
    </citation>
    <scope>NUCLEOTIDE SEQUENCE</scope>
    <source>
        <strain evidence="5">P824</strain>
    </source>
</reference>
<dbReference type="PANTHER" id="PTHR44943">
    <property type="entry name" value="CELLULOSE SYNTHASE OPERON PROTEIN C"/>
    <property type="match status" value="1"/>
</dbReference>
<evidence type="ECO:0000313" key="6">
    <source>
        <dbReference type="EMBL" id="CUV19143.1"/>
    </source>
</evidence>
<evidence type="ECO:0000313" key="8">
    <source>
        <dbReference type="Proteomes" id="UP000262427"/>
    </source>
</evidence>
<evidence type="ECO:0000256" key="2">
    <source>
        <dbReference type="ARBA" id="ARBA00022803"/>
    </source>
</evidence>
<sequence>MQILRKLLAVALLAASLSCWAQATGQPSEREANVDRLLKEGIQLARSGRQAEAVDDFDKAAAIYEDAYHDEKARMYSARSRPEALLYTLEAANAKTAAKVVSGNWAYAYYLKGYVLVEMRRLDEAKAALQRAMALSPHNAQFLTELGGIYQREKDWPMAMQTFRAAEAQAREFSPPERKNTELARAWRGQAYVHVELNQLDEAEALYRKCLELDANDTRAQSELRFVQGQRAKSAAQ</sequence>
<feature type="signal peptide" evidence="4">
    <location>
        <begin position="1"/>
        <end position="21"/>
    </location>
</feature>
<dbReference type="Gene3D" id="1.25.40.10">
    <property type="entry name" value="Tetratricopeptide repeat domain"/>
    <property type="match status" value="2"/>
</dbReference>
<reference evidence="6" key="1">
    <citation type="submission" date="2015-10" db="EMBL/GenBank/DDBJ databases">
        <authorList>
            <person name="Gilbert D.G."/>
        </authorList>
    </citation>
    <scope>NUCLEOTIDE SEQUENCE</scope>
    <source>
        <strain evidence="6">Phyl III-seqv23</strain>
    </source>
</reference>
<reference evidence="8" key="3">
    <citation type="submission" date="2018-01" db="EMBL/GenBank/DDBJ databases">
        <title>Raltonia solanacearum P824 infects blueberry.</title>
        <authorList>
            <person name="Bocsanczy A.M."/>
            <person name="Norman D.J."/>
        </authorList>
    </citation>
    <scope>NUCLEOTIDE SEQUENCE [LARGE SCALE GENOMIC DNA]</scope>
    <source>
        <strain evidence="8">P824</strain>
    </source>
</reference>
<proteinExistence type="predicted"/>
<accession>A0A0S4UAC5</accession>
<gene>
    <name evidence="6" type="ORF">PSS4_v1_930002</name>
    <name evidence="5" type="ORF">RSP824_00035</name>
    <name evidence="7" type="ORF">RUN1985_v1_30031</name>
</gene>
<dbReference type="InterPro" id="IPR051685">
    <property type="entry name" value="Ycf3/AcsC/BcsC/TPR_MFPF"/>
</dbReference>
<dbReference type="Pfam" id="PF13424">
    <property type="entry name" value="TPR_12"/>
    <property type="match status" value="1"/>
</dbReference>
<dbReference type="SUPFAM" id="SSF48452">
    <property type="entry name" value="TPR-like"/>
    <property type="match status" value="1"/>
</dbReference>
<dbReference type="EMBL" id="LN899821">
    <property type="protein sequence ID" value="CUV19143.1"/>
    <property type="molecule type" value="Genomic_DNA"/>
</dbReference>
<evidence type="ECO:0000313" key="7">
    <source>
        <dbReference type="EMBL" id="CUV27116.1"/>
    </source>
</evidence>
<keyword evidence="2 3" id="KW-0802">TPR repeat</keyword>
<feature type="repeat" description="TPR" evidence="3">
    <location>
        <begin position="184"/>
        <end position="217"/>
    </location>
</feature>
<dbReference type="Proteomes" id="UP000262427">
    <property type="component" value="Chromosome CM"/>
</dbReference>
<dbReference type="PROSITE" id="PS51257">
    <property type="entry name" value="PROKAR_LIPOPROTEIN"/>
    <property type="match status" value="1"/>
</dbReference>
<protein>
    <submittedName>
        <fullName evidence="6">Diguanylate cyclase/phosphodiesterase (GGDEF EAL domains)</fullName>
    </submittedName>
    <submittedName>
        <fullName evidence="5">Tetratricopeptide repeat protein</fullName>
    </submittedName>
</protein>